<organism evidence="2 3">
    <name type="scientific">Paludisphaera borealis</name>
    <dbReference type="NCBI Taxonomy" id="1387353"/>
    <lineage>
        <taxon>Bacteria</taxon>
        <taxon>Pseudomonadati</taxon>
        <taxon>Planctomycetota</taxon>
        <taxon>Planctomycetia</taxon>
        <taxon>Isosphaerales</taxon>
        <taxon>Isosphaeraceae</taxon>
        <taxon>Paludisphaera</taxon>
    </lineage>
</organism>
<keyword evidence="1" id="KW-0472">Membrane</keyword>
<keyword evidence="3" id="KW-1185">Reference proteome</keyword>
<feature type="transmembrane region" description="Helical" evidence="1">
    <location>
        <begin position="83"/>
        <end position="105"/>
    </location>
</feature>
<feature type="transmembrane region" description="Helical" evidence="1">
    <location>
        <begin position="51"/>
        <end position="71"/>
    </location>
</feature>
<accession>A0A1U7CP11</accession>
<dbReference type="Proteomes" id="UP000186309">
    <property type="component" value="Chromosome"/>
</dbReference>
<gene>
    <name evidence="2" type="ORF">BSF38_02132</name>
</gene>
<dbReference type="KEGG" id="pbor:BSF38_02132"/>
<name>A0A1U7CP11_9BACT</name>
<proteinExistence type="predicted"/>
<reference evidence="3" key="1">
    <citation type="submission" date="2016-12" db="EMBL/GenBank/DDBJ databases">
        <title>Comparative genomics of four Isosphaeraceae planctomycetes: a common pool of plasmids and glycoside hydrolase genes.</title>
        <authorList>
            <person name="Ivanova A."/>
        </authorList>
    </citation>
    <scope>NUCLEOTIDE SEQUENCE [LARGE SCALE GENOMIC DNA]</scope>
    <source>
        <strain evidence="3">PX4</strain>
    </source>
</reference>
<dbReference type="RefSeq" id="WP_076345433.1">
    <property type="nucleotide sequence ID" value="NZ_CP019082.1"/>
</dbReference>
<evidence type="ECO:0000256" key="1">
    <source>
        <dbReference type="SAM" id="Phobius"/>
    </source>
</evidence>
<evidence type="ECO:0000313" key="3">
    <source>
        <dbReference type="Proteomes" id="UP000186309"/>
    </source>
</evidence>
<feature type="transmembrane region" description="Helical" evidence="1">
    <location>
        <begin position="12"/>
        <end position="31"/>
    </location>
</feature>
<sequence length="110" mass="12573">MEKRRILHEFLRLLPIVCSIALTVWEVKLYYDFKHGRDSFDHVIAVGRAGMGAEAFVDFIVFLVAITALSIHIRIARKQSLNLIPVWICVVIRPVLLILALYFALDLLPS</sequence>
<evidence type="ECO:0000313" key="2">
    <source>
        <dbReference type="EMBL" id="APW60648.1"/>
    </source>
</evidence>
<keyword evidence="1" id="KW-1133">Transmembrane helix</keyword>
<evidence type="ECO:0008006" key="4">
    <source>
        <dbReference type="Google" id="ProtNLM"/>
    </source>
</evidence>
<keyword evidence="1" id="KW-0812">Transmembrane</keyword>
<dbReference type="EMBL" id="CP019082">
    <property type="protein sequence ID" value="APW60648.1"/>
    <property type="molecule type" value="Genomic_DNA"/>
</dbReference>
<protein>
    <recommendedName>
        <fullName evidence="4">DUF5658 domain-containing protein</fullName>
    </recommendedName>
</protein>
<dbReference type="AlphaFoldDB" id="A0A1U7CP11"/>